<dbReference type="EMBL" id="MDYO01000063">
    <property type="protein sequence ID" value="OQD89371.1"/>
    <property type="molecule type" value="Genomic_DNA"/>
</dbReference>
<dbReference type="Proteomes" id="UP000191612">
    <property type="component" value="Unassembled WGS sequence"/>
</dbReference>
<dbReference type="AlphaFoldDB" id="A0A1V6QJJ0"/>
<gene>
    <name evidence="1" type="ORF">PENSOL_c063G10695</name>
</gene>
<name>A0A1V6QJJ0_9EURO</name>
<comment type="caution">
    <text evidence="1">The sequence shown here is derived from an EMBL/GenBank/DDBJ whole genome shotgun (WGS) entry which is preliminary data.</text>
</comment>
<keyword evidence="2" id="KW-1185">Reference proteome</keyword>
<protein>
    <submittedName>
        <fullName evidence="1">Uncharacterized protein</fullName>
    </submittedName>
</protein>
<organism evidence="1 2">
    <name type="scientific">Penicillium solitum</name>
    <dbReference type="NCBI Taxonomy" id="60172"/>
    <lineage>
        <taxon>Eukaryota</taxon>
        <taxon>Fungi</taxon>
        <taxon>Dikarya</taxon>
        <taxon>Ascomycota</taxon>
        <taxon>Pezizomycotina</taxon>
        <taxon>Eurotiomycetes</taxon>
        <taxon>Eurotiomycetidae</taxon>
        <taxon>Eurotiales</taxon>
        <taxon>Aspergillaceae</taxon>
        <taxon>Penicillium</taxon>
    </lineage>
</organism>
<reference evidence="2" key="1">
    <citation type="journal article" date="2017" name="Nat. Microbiol.">
        <title>Global analysis of biosynthetic gene clusters reveals vast potential of secondary metabolite production in Penicillium species.</title>
        <authorList>
            <person name="Nielsen J.C."/>
            <person name="Grijseels S."/>
            <person name="Prigent S."/>
            <person name="Ji B."/>
            <person name="Dainat J."/>
            <person name="Nielsen K.F."/>
            <person name="Frisvad J.C."/>
            <person name="Workman M."/>
            <person name="Nielsen J."/>
        </authorList>
    </citation>
    <scope>NUCLEOTIDE SEQUENCE [LARGE SCALE GENOMIC DNA]</scope>
    <source>
        <strain evidence="2">IBT 29525</strain>
    </source>
</reference>
<proteinExistence type="predicted"/>
<evidence type="ECO:0000313" key="2">
    <source>
        <dbReference type="Proteomes" id="UP000191612"/>
    </source>
</evidence>
<accession>A0A1V6QJJ0</accession>
<sequence>MRFASNPPSFHQCFRNAGFRAAAQALPAMDGS</sequence>
<evidence type="ECO:0000313" key="1">
    <source>
        <dbReference type="EMBL" id="OQD89371.1"/>
    </source>
</evidence>